<comment type="caution">
    <text evidence="1">The sequence shown here is derived from an EMBL/GenBank/DDBJ whole genome shotgun (WGS) entry which is preliminary data.</text>
</comment>
<protein>
    <submittedName>
        <fullName evidence="1">Uncharacterized protein</fullName>
    </submittedName>
</protein>
<evidence type="ECO:0000313" key="1">
    <source>
        <dbReference type="EMBL" id="KGJ95908.1"/>
    </source>
</evidence>
<dbReference type="PATRIC" id="fig|28229.3.peg.1427"/>
<dbReference type="Proteomes" id="UP000029868">
    <property type="component" value="Unassembled WGS sequence"/>
</dbReference>
<organism evidence="1 2">
    <name type="scientific">Colwellia psychrerythraea</name>
    <name type="common">Vibrio psychroerythus</name>
    <dbReference type="NCBI Taxonomy" id="28229"/>
    <lineage>
        <taxon>Bacteria</taxon>
        <taxon>Pseudomonadati</taxon>
        <taxon>Pseudomonadota</taxon>
        <taxon>Gammaproteobacteria</taxon>
        <taxon>Alteromonadales</taxon>
        <taxon>Colwelliaceae</taxon>
        <taxon>Colwellia</taxon>
    </lineage>
</organism>
<sequence length="55" mass="6190">MDVYIYDKSSKNNVIAKGYLLQLVSSNAEVQISKRINLRAIKLIQSIPTQQVALL</sequence>
<dbReference type="EMBL" id="JQEC01000014">
    <property type="protein sequence ID" value="KGJ95908.1"/>
    <property type="molecule type" value="Genomic_DNA"/>
</dbReference>
<reference evidence="1 2" key="1">
    <citation type="submission" date="2014-08" db="EMBL/GenBank/DDBJ databases">
        <title>Genomic and Phenotypic Diversity of Colwellia psychrerythraea strains from Disparate Marine Basins.</title>
        <authorList>
            <person name="Techtmann S.M."/>
            <person name="Stelling S.C."/>
            <person name="Utturkar S.M."/>
            <person name="Alshibli N."/>
            <person name="Harris A."/>
            <person name="Brown S.D."/>
            <person name="Hazen T.C."/>
        </authorList>
    </citation>
    <scope>NUCLEOTIDE SEQUENCE [LARGE SCALE GENOMIC DNA]</scope>
    <source>
        <strain evidence="1 2">GAB14E</strain>
    </source>
</reference>
<dbReference type="RefSeq" id="WP_156115683.1">
    <property type="nucleotide sequence ID" value="NZ_JQEC01000014.1"/>
</dbReference>
<dbReference type="AlphaFoldDB" id="A0A099L1Z6"/>
<evidence type="ECO:0000313" key="2">
    <source>
        <dbReference type="Proteomes" id="UP000029868"/>
    </source>
</evidence>
<proteinExistence type="predicted"/>
<name>A0A099L1Z6_COLPS</name>
<dbReference type="OrthoDB" id="6292798at2"/>
<gene>
    <name evidence="1" type="ORF">GAB14E_1820</name>
</gene>
<accession>A0A099L1Z6</accession>